<dbReference type="SUPFAM" id="SSF48452">
    <property type="entry name" value="TPR-like"/>
    <property type="match status" value="1"/>
</dbReference>
<sequence length="279" mass="31177">MTAPSQFPRNPENEAHKNTTADSDNEGDIFHDARFPADEEARLLEESKSIKLEANKLFTSACYDQAISCYDRALASCPNYLDYDVAVLRSNISACYLKLEDWKAAVDAATTCIDCLDRVIPPSTQGDEQKEKGAESKQDDAVVELSGENEEAEQAELDRLRKIDEQKRDVQRIRAKALMRRARAKTELGGWGNLQGAEEDYKALASMDNLPVEDRKVVQKGLRELPAKINAAREKETAEMMGKLKELGNGILKPFGLSTDNFKFTQDPKTGGYNMNFQS</sequence>
<evidence type="ECO:0000313" key="2">
    <source>
        <dbReference type="EMBL" id="RJE26207.1"/>
    </source>
</evidence>
<dbReference type="Gene3D" id="1.25.40.10">
    <property type="entry name" value="Tetratricopeptide repeat domain"/>
    <property type="match status" value="2"/>
</dbReference>
<gene>
    <name evidence="2" type="ORF">PHISCL_01455</name>
</gene>
<organism evidence="2 3">
    <name type="scientific">Aspergillus sclerotialis</name>
    <dbReference type="NCBI Taxonomy" id="2070753"/>
    <lineage>
        <taxon>Eukaryota</taxon>
        <taxon>Fungi</taxon>
        <taxon>Dikarya</taxon>
        <taxon>Ascomycota</taxon>
        <taxon>Pezizomycotina</taxon>
        <taxon>Eurotiomycetes</taxon>
        <taxon>Eurotiomycetidae</taxon>
        <taxon>Eurotiales</taxon>
        <taxon>Aspergillaceae</taxon>
        <taxon>Aspergillus</taxon>
        <taxon>Aspergillus subgen. Polypaecilum</taxon>
    </lineage>
</organism>
<feature type="region of interest" description="Disordered" evidence="1">
    <location>
        <begin position="1"/>
        <end position="29"/>
    </location>
</feature>
<dbReference type="InterPro" id="IPR011990">
    <property type="entry name" value="TPR-like_helical_dom_sf"/>
</dbReference>
<dbReference type="InterPro" id="IPR019734">
    <property type="entry name" value="TPR_rpt"/>
</dbReference>
<dbReference type="STRING" id="2070753.A0A3A2ZXX7"/>
<dbReference type="InterPro" id="IPR052769">
    <property type="entry name" value="TPR_domain_protein"/>
</dbReference>
<reference evidence="3" key="1">
    <citation type="submission" date="2017-02" db="EMBL/GenBank/DDBJ databases">
        <authorList>
            <person name="Tafer H."/>
            <person name="Lopandic K."/>
        </authorList>
    </citation>
    <scope>NUCLEOTIDE SEQUENCE [LARGE SCALE GENOMIC DNA]</scope>
    <source>
        <strain evidence="3">CBS 366.77</strain>
    </source>
</reference>
<name>A0A3A2ZXX7_9EURO</name>
<dbReference type="EMBL" id="MVGC01000027">
    <property type="protein sequence ID" value="RJE26207.1"/>
    <property type="molecule type" value="Genomic_DNA"/>
</dbReference>
<protein>
    <submittedName>
        <fullName evidence="2">Tetratricopeptide repeat protein 1</fullName>
    </submittedName>
</protein>
<dbReference type="PANTHER" id="PTHR46014:SF1">
    <property type="entry name" value="TETRATRICOPEPTIDE REPEAT PROTEIN 1"/>
    <property type="match status" value="1"/>
</dbReference>
<dbReference type="PANTHER" id="PTHR46014">
    <property type="entry name" value="TETRATRICOPEPTIDE REPEAT PROTEIN 1"/>
    <property type="match status" value="1"/>
</dbReference>
<feature type="region of interest" description="Disordered" evidence="1">
    <location>
        <begin position="123"/>
        <end position="154"/>
    </location>
</feature>
<evidence type="ECO:0000256" key="1">
    <source>
        <dbReference type="SAM" id="MobiDB-lite"/>
    </source>
</evidence>
<dbReference type="Proteomes" id="UP000266188">
    <property type="component" value="Unassembled WGS sequence"/>
</dbReference>
<evidence type="ECO:0000313" key="3">
    <source>
        <dbReference type="Proteomes" id="UP000266188"/>
    </source>
</evidence>
<feature type="compositionally biased region" description="Basic and acidic residues" evidence="1">
    <location>
        <begin position="127"/>
        <end position="140"/>
    </location>
</feature>
<proteinExistence type="predicted"/>
<dbReference type="SMART" id="SM00028">
    <property type="entry name" value="TPR"/>
    <property type="match status" value="2"/>
</dbReference>
<keyword evidence="3" id="KW-1185">Reference proteome</keyword>
<accession>A0A3A2ZXX7</accession>
<comment type="caution">
    <text evidence="2">The sequence shown here is derived from an EMBL/GenBank/DDBJ whole genome shotgun (WGS) entry which is preliminary data.</text>
</comment>
<dbReference type="OrthoDB" id="1872379at2759"/>
<dbReference type="AlphaFoldDB" id="A0A3A2ZXX7"/>